<gene>
    <name evidence="12" type="ORF">POCULU_LOCUS1825</name>
</gene>
<protein>
    <recommendedName>
        <fullName evidence="10">Deoxyuridine 5'-triphosphate nucleotidohydrolase</fullName>
        <shortName evidence="10">dUTPase</shortName>
        <ecNumber evidence="10">3.6.1.23</ecNumber>
    </recommendedName>
    <alternativeName>
        <fullName evidence="10">dUTP pyrophosphatase</fullName>
    </alternativeName>
</protein>
<evidence type="ECO:0000313" key="13">
    <source>
        <dbReference type="Proteomes" id="UP000789572"/>
    </source>
</evidence>
<dbReference type="SUPFAM" id="SSF51283">
    <property type="entry name" value="dUTPase-like"/>
    <property type="match status" value="1"/>
</dbReference>
<sequence length="148" mass="15887">MNKHNKSPALLVKKLSEKARLPKRGSSQAAGYDLYSSTNTIIPAHGKAVVPTDLSICVPEGTYGRVAPRSGLALRHFLDCGAGVIDADYRGPVGILMFNFSEHEYQVCEGERIAQLILERICTPDVIEVGELSDTARGNGGFGSTGIR</sequence>
<dbReference type="InterPro" id="IPR036157">
    <property type="entry name" value="dUTPase-like_sf"/>
</dbReference>
<evidence type="ECO:0000256" key="9">
    <source>
        <dbReference type="ARBA" id="ARBA00047686"/>
    </source>
</evidence>
<dbReference type="Pfam" id="PF00692">
    <property type="entry name" value="dUTPase"/>
    <property type="match status" value="1"/>
</dbReference>
<comment type="caution">
    <text evidence="12">The sequence shown here is derived from an EMBL/GenBank/DDBJ whole genome shotgun (WGS) entry which is preliminary data.</text>
</comment>
<name>A0A9N8WGE9_9GLOM</name>
<dbReference type="InterPro" id="IPR033704">
    <property type="entry name" value="dUTPase_trimeric"/>
</dbReference>
<feature type="domain" description="dUTPase-like" evidence="11">
    <location>
        <begin position="18"/>
        <end position="146"/>
    </location>
</feature>
<proteinExistence type="inferred from homology"/>
<evidence type="ECO:0000256" key="5">
    <source>
        <dbReference type="ARBA" id="ARBA00011233"/>
    </source>
</evidence>
<dbReference type="InterPro" id="IPR008181">
    <property type="entry name" value="dUTPase"/>
</dbReference>
<keyword evidence="13" id="KW-1185">Reference proteome</keyword>
<evidence type="ECO:0000256" key="2">
    <source>
        <dbReference type="ARBA" id="ARBA00003495"/>
    </source>
</evidence>
<dbReference type="PANTHER" id="PTHR11241">
    <property type="entry name" value="DEOXYURIDINE 5'-TRIPHOSPHATE NUCLEOTIDOHYDROLASE"/>
    <property type="match status" value="1"/>
</dbReference>
<comment type="similarity">
    <text evidence="4 10">Belongs to the dUTPase family.</text>
</comment>
<dbReference type="GO" id="GO:0006226">
    <property type="term" value="P:dUMP biosynthetic process"/>
    <property type="evidence" value="ECO:0007669"/>
    <property type="project" value="UniProtKB-UniRule"/>
</dbReference>
<dbReference type="NCBIfam" id="TIGR00576">
    <property type="entry name" value="dut"/>
    <property type="match status" value="1"/>
</dbReference>
<evidence type="ECO:0000259" key="11">
    <source>
        <dbReference type="Pfam" id="PF00692"/>
    </source>
</evidence>
<organism evidence="12 13">
    <name type="scientific">Paraglomus occultum</name>
    <dbReference type="NCBI Taxonomy" id="144539"/>
    <lineage>
        <taxon>Eukaryota</taxon>
        <taxon>Fungi</taxon>
        <taxon>Fungi incertae sedis</taxon>
        <taxon>Mucoromycota</taxon>
        <taxon>Glomeromycotina</taxon>
        <taxon>Glomeromycetes</taxon>
        <taxon>Paraglomerales</taxon>
        <taxon>Paraglomeraceae</taxon>
        <taxon>Paraglomus</taxon>
    </lineage>
</organism>
<keyword evidence="8 10" id="KW-0546">Nucleotide metabolism</keyword>
<dbReference type="Proteomes" id="UP000789572">
    <property type="component" value="Unassembled WGS sequence"/>
</dbReference>
<evidence type="ECO:0000256" key="1">
    <source>
        <dbReference type="ARBA" id="ARBA00001946"/>
    </source>
</evidence>
<comment type="subunit">
    <text evidence="5 10">Homotrimer.</text>
</comment>
<dbReference type="Gene3D" id="2.70.40.10">
    <property type="match status" value="1"/>
</dbReference>
<evidence type="ECO:0000256" key="6">
    <source>
        <dbReference type="ARBA" id="ARBA00022801"/>
    </source>
</evidence>
<comment type="catalytic activity">
    <reaction evidence="9 10">
        <text>dUTP + H2O = dUMP + diphosphate + H(+)</text>
        <dbReference type="Rhea" id="RHEA:10248"/>
        <dbReference type="ChEBI" id="CHEBI:15377"/>
        <dbReference type="ChEBI" id="CHEBI:15378"/>
        <dbReference type="ChEBI" id="CHEBI:33019"/>
        <dbReference type="ChEBI" id="CHEBI:61555"/>
        <dbReference type="ChEBI" id="CHEBI:246422"/>
        <dbReference type="EC" id="3.6.1.23"/>
    </reaction>
</comment>
<keyword evidence="7 10" id="KW-0460">Magnesium</keyword>
<accession>A0A9N8WGE9</accession>
<evidence type="ECO:0000256" key="8">
    <source>
        <dbReference type="ARBA" id="ARBA00023080"/>
    </source>
</evidence>
<comment type="function">
    <text evidence="10">Involved in nucleotide metabolism via production of dUMP, the immediate precursor of thymidine nucleotides, and decreases the intracellular concentration of dUTP so that uracil cannot be incorporated into DNA.</text>
</comment>
<evidence type="ECO:0000256" key="4">
    <source>
        <dbReference type="ARBA" id="ARBA00006581"/>
    </source>
</evidence>
<dbReference type="FunFam" id="2.70.40.10:FF:000004">
    <property type="entry name" value="Deoxyuridine triphosphatase"/>
    <property type="match status" value="1"/>
</dbReference>
<dbReference type="EMBL" id="CAJVPJ010000149">
    <property type="protein sequence ID" value="CAG8486398.1"/>
    <property type="molecule type" value="Genomic_DNA"/>
</dbReference>
<dbReference type="GO" id="GO:0000287">
    <property type="term" value="F:magnesium ion binding"/>
    <property type="evidence" value="ECO:0007669"/>
    <property type="project" value="UniProtKB-UniRule"/>
</dbReference>
<dbReference type="CDD" id="cd07557">
    <property type="entry name" value="trimeric_dUTPase"/>
    <property type="match status" value="1"/>
</dbReference>
<dbReference type="GO" id="GO:0046081">
    <property type="term" value="P:dUTP catabolic process"/>
    <property type="evidence" value="ECO:0007669"/>
    <property type="project" value="UniProtKB-UniRule"/>
</dbReference>
<comment type="pathway">
    <text evidence="3 10">Pyrimidine metabolism; dUMP biosynthesis; dUMP from dCTP (dUTP route): step 2/2.</text>
</comment>
<evidence type="ECO:0000256" key="3">
    <source>
        <dbReference type="ARBA" id="ARBA00005142"/>
    </source>
</evidence>
<evidence type="ECO:0000256" key="7">
    <source>
        <dbReference type="ARBA" id="ARBA00022842"/>
    </source>
</evidence>
<evidence type="ECO:0000256" key="10">
    <source>
        <dbReference type="RuleBase" id="RU367024"/>
    </source>
</evidence>
<dbReference type="InterPro" id="IPR029054">
    <property type="entry name" value="dUTPase-like"/>
</dbReference>
<dbReference type="GO" id="GO:0004170">
    <property type="term" value="F:dUTP diphosphatase activity"/>
    <property type="evidence" value="ECO:0007669"/>
    <property type="project" value="UniProtKB-UniRule"/>
</dbReference>
<keyword evidence="10" id="KW-0479">Metal-binding</keyword>
<evidence type="ECO:0000313" key="12">
    <source>
        <dbReference type="EMBL" id="CAG8486398.1"/>
    </source>
</evidence>
<dbReference type="NCBIfam" id="NF001862">
    <property type="entry name" value="PRK00601.1"/>
    <property type="match status" value="1"/>
</dbReference>
<comment type="cofactor">
    <cofactor evidence="1 10">
        <name>Mg(2+)</name>
        <dbReference type="ChEBI" id="CHEBI:18420"/>
    </cofactor>
</comment>
<keyword evidence="6 10" id="KW-0378">Hydrolase</keyword>
<dbReference type="EC" id="3.6.1.23" evidence="10"/>
<dbReference type="OrthoDB" id="10261072at2759"/>
<reference evidence="12" key="1">
    <citation type="submission" date="2021-06" db="EMBL/GenBank/DDBJ databases">
        <authorList>
            <person name="Kallberg Y."/>
            <person name="Tangrot J."/>
            <person name="Rosling A."/>
        </authorList>
    </citation>
    <scope>NUCLEOTIDE SEQUENCE</scope>
    <source>
        <strain evidence="12">IA702</strain>
    </source>
</reference>
<dbReference type="AlphaFoldDB" id="A0A9N8WGE9"/>
<dbReference type="PANTHER" id="PTHR11241:SF0">
    <property type="entry name" value="DEOXYURIDINE 5'-TRIPHOSPHATE NUCLEOTIDOHYDROLASE"/>
    <property type="match status" value="1"/>
</dbReference>
<comment type="function">
    <text evidence="2">This enzyme is involved in nucleotide metabolism: it produces dUMP, the immediate precursor of thymidine nucleotides and it decreases the intracellular concentration of dUTP so that uracil cannot be incorporated into DNA.</text>
</comment>